<dbReference type="InterPro" id="IPR023753">
    <property type="entry name" value="FAD/NAD-binding_dom"/>
</dbReference>
<comment type="caution">
    <text evidence="5">The sequence shown here is derived from an EMBL/GenBank/DDBJ whole genome shotgun (WGS) entry which is preliminary data.</text>
</comment>
<dbReference type="Proteomes" id="UP001596956">
    <property type="component" value="Unassembled WGS sequence"/>
</dbReference>
<dbReference type="EMBL" id="JBHTHR010000027">
    <property type="protein sequence ID" value="MFD0800186.1"/>
    <property type="molecule type" value="Genomic_DNA"/>
</dbReference>
<keyword evidence="6" id="KW-1185">Reference proteome</keyword>
<dbReference type="PRINTS" id="PR00411">
    <property type="entry name" value="PNDRDTASEI"/>
</dbReference>
<proteinExistence type="predicted"/>
<comment type="cofactor">
    <cofactor evidence="1">
        <name>FAD</name>
        <dbReference type="ChEBI" id="CHEBI:57692"/>
    </cofactor>
</comment>
<keyword evidence="2" id="KW-0285">Flavoprotein</keyword>
<evidence type="ECO:0000256" key="1">
    <source>
        <dbReference type="ARBA" id="ARBA00001974"/>
    </source>
</evidence>
<dbReference type="SUPFAM" id="SSF51905">
    <property type="entry name" value="FAD/NAD(P)-binding domain"/>
    <property type="match status" value="2"/>
</dbReference>
<protein>
    <submittedName>
        <fullName evidence="5">NAD(P)/FAD-dependent oxidoreductase</fullName>
    </submittedName>
</protein>
<keyword evidence="3" id="KW-0274">FAD</keyword>
<evidence type="ECO:0000256" key="2">
    <source>
        <dbReference type="ARBA" id="ARBA00022630"/>
    </source>
</evidence>
<dbReference type="Gene3D" id="3.50.50.60">
    <property type="entry name" value="FAD/NAD(P)-binding domain"/>
    <property type="match status" value="2"/>
</dbReference>
<evidence type="ECO:0000313" key="5">
    <source>
        <dbReference type="EMBL" id="MFD0800186.1"/>
    </source>
</evidence>
<feature type="domain" description="FAD/NAD(P)-binding" evidence="4">
    <location>
        <begin position="5"/>
        <end position="285"/>
    </location>
</feature>
<reference evidence="6" key="1">
    <citation type="journal article" date="2019" name="Int. J. Syst. Evol. Microbiol.">
        <title>The Global Catalogue of Microorganisms (GCM) 10K type strain sequencing project: providing services to taxonomists for standard genome sequencing and annotation.</title>
        <authorList>
            <consortium name="The Broad Institute Genomics Platform"/>
            <consortium name="The Broad Institute Genome Sequencing Center for Infectious Disease"/>
            <person name="Wu L."/>
            <person name="Ma J."/>
        </authorList>
    </citation>
    <scope>NUCLEOTIDE SEQUENCE [LARGE SCALE GENOMIC DNA]</scope>
    <source>
        <strain evidence="6">CCUG 63369</strain>
    </source>
</reference>
<name>A0ABW3BA14_9ACTN</name>
<organism evidence="5 6">
    <name type="scientific">Streptomonospora algeriensis</name>
    <dbReference type="NCBI Taxonomy" id="995084"/>
    <lineage>
        <taxon>Bacteria</taxon>
        <taxon>Bacillati</taxon>
        <taxon>Actinomycetota</taxon>
        <taxon>Actinomycetes</taxon>
        <taxon>Streptosporangiales</taxon>
        <taxon>Nocardiopsidaceae</taxon>
        <taxon>Streptomonospora</taxon>
    </lineage>
</organism>
<sequence length="310" mass="32566">MTPRHIVVVGNGMVGSRFVEEAVRHDPDGERVRITIVGNEAGRAYNRVLLPGVISGRYSTDEILLPRVDGPSVRVRSGTEVTDVNRRARCVALSDGTKLSFDRLVLATGAHPRIPGVFGLRAPQGRQGSGVATLRSLVDCHRIERLVRSGTRVVVLGGGVLGLETARSLAIRGAHVSVVEAAPWVLPRQLDRSAAKILADSYASLGIAVRCGRKAVSWQPGHGLELDDGTVVAGDVLVAAAGVRSATYLAERAGIAVQEGIVVDDTLTTSDPRVHAIGDCAQHTEGDAGLVSPGWKQAAVLARLLSSPGC</sequence>
<dbReference type="PANTHER" id="PTHR43429:SF3">
    <property type="entry name" value="NITRITE REDUCTASE [NAD(P)H]"/>
    <property type="match status" value="1"/>
</dbReference>
<accession>A0ABW3BA14</accession>
<evidence type="ECO:0000313" key="6">
    <source>
        <dbReference type="Proteomes" id="UP001596956"/>
    </source>
</evidence>
<gene>
    <name evidence="5" type="ORF">ACFQZU_02475</name>
</gene>
<dbReference type="InterPro" id="IPR050260">
    <property type="entry name" value="FAD-bd_OxRdtase"/>
</dbReference>
<evidence type="ECO:0000259" key="4">
    <source>
        <dbReference type="Pfam" id="PF07992"/>
    </source>
</evidence>
<dbReference type="PANTHER" id="PTHR43429">
    <property type="entry name" value="PYRIDINE NUCLEOTIDE-DISULFIDE OXIDOREDUCTASE DOMAIN-CONTAINING"/>
    <property type="match status" value="1"/>
</dbReference>
<dbReference type="Pfam" id="PF07992">
    <property type="entry name" value="Pyr_redox_2"/>
    <property type="match status" value="1"/>
</dbReference>
<dbReference type="PRINTS" id="PR00368">
    <property type="entry name" value="FADPNR"/>
</dbReference>
<evidence type="ECO:0000256" key="3">
    <source>
        <dbReference type="ARBA" id="ARBA00022827"/>
    </source>
</evidence>
<dbReference type="InterPro" id="IPR036188">
    <property type="entry name" value="FAD/NAD-bd_sf"/>
</dbReference>